<evidence type="ECO:0000256" key="1">
    <source>
        <dbReference type="ARBA" id="ARBA00003767"/>
    </source>
</evidence>
<evidence type="ECO:0000256" key="4">
    <source>
        <dbReference type="ARBA" id="ARBA00022723"/>
    </source>
</evidence>
<dbReference type="EMBL" id="KV932626">
    <property type="protein sequence ID" value="PIO31825.1"/>
    <property type="molecule type" value="Genomic_DNA"/>
</dbReference>
<evidence type="ECO:0000256" key="12">
    <source>
        <dbReference type="PROSITE-ProRule" id="PRU00042"/>
    </source>
</evidence>
<dbReference type="PROSITE" id="PS00028">
    <property type="entry name" value="ZINC_FINGER_C2H2_1"/>
    <property type="match status" value="6"/>
</dbReference>
<evidence type="ECO:0000256" key="6">
    <source>
        <dbReference type="ARBA" id="ARBA00022771"/>
    </source>
</evidence>
<evidence type="ECO:0000256" key="5">
    <source>
        <dbReference type="ARBA" id="ARBA00022737"/>
    </source>
</evidence>
<dbReference type="Pfam" id="PF00096">
    <property type="entry name" value="zf-C2H2"/>
    <property type="match status" value="6"/>
</dbReference>
<dbReference type="PANTHER" id="PTHR23235:SF163">
    <property type="entry name" value="GASTRULA ZINC FINGER PROTEIN XLCGF26.1-LIKE"/>
    <property type="match status" value="1"/>
</dbReference>
<keyword evidence="7" id="KW-0862">Zinc</keyword>
<evidence type="ECO:0000256" key="10">
    <source>
        <dbReference type="ARBA" id="ARBA00023163"/>
    </source>
</evidence>
<proteinExistence type="inferred from homology"/>
<feature type="domain" description="C2H2-type" evidence="14">
    <location>
        <begin position="286"/>
        <end position="313"/>
    </location>
</feature>
<feature type="domain" description="C2H2-type" evidence="14">
    <location>
        <begin position="342"/>
        <end position="369"/>
    </location>
</feature>
<evidence type="ECO:0000259" key="14">
    <source>
        <dbReference type="PROSITE" id="PS50157"/>
    </source>
</evidence>
<comment type="subcellular location">
    <subcellularLocation>
        <location evidence="2">Nucleus</location>
    </subcellularLocation>
</comment>
<dbReference type="FunFam" id="3.30.160.60:FF:000202">
    <property type="entry name" value="Zinc finger protein 574"/>
    <property type="match status" value="1"/>
</dbReference>
<keyword evidence="6 12" id="KW-0863">Zinc-finger</keyword>
<dbReference type="GO" id="GO:0005634">
    <property type="term" value="C:nucleus"/>
    <property type="evidence" value="ECO:0007669"/>
    <property type="project" value="UniProtKB-SubCell"/>
</dbReference>
<comment type="function">
    <text evidence="1">May be involved in transcriptional regulation.</text>
</comment>
<dbReference type="Gene3D" id="3.30.160.60">
    <property type="entry name" value="Classic Zinc Finger"/>
    <property type="match status" value="6"/>
</dbReference>
<evidence type="ECO:0000256" key="8">
    <source>
        <dbReference type="ARBA" id="ARBA00023015"/>
    </source>
</evidence>
<dbReference type="GO" id="GO:0032502">
    <property type="term" value="P:developmental process"/>
    <property type="evidence" value="ECO:0007669"/>
    <property type="project" value="UniProtKB-ARBA"/>
</dbReference>
<dbReference type="Proteomes" id="UP000228934">
    <property type="component" value="Unassembled WGS sequence"/>
</dbReference>
<gene>
    <name evidence="15" type="ORF">AB205_0187600</name>
</gene>
<evidence type="ECO:0000256" key="11">
    <source>
        <dbReference type="ARBA" id="ARBA00023242"/>
    </source>
</evidence>
<dbReference type="FunFam" id="3.30.160.60:FF:000038">
    <property type="entry name" value="Zinc finger protein 624"/>
    <property type="match status" value="2"/>
</dbReference>
<keyword evidence="4" id="KW-0479">Metal-binding</keyword>
<dbReference type="GO" id="GO:0000981">
    <property type="term" value="F:DNA-binding transcription factor activity, RNA polymerase II-specific"/>
    <property type="evidence" value="ECO:0007669"/>
    <property type="project" value="TreeGrafter"/>
</dbReference>
<dbReference type="FunFam" id="3.30.160.60:FF:001007">
    <property type="entry name" value="Zinc finger protein 1184"/>
    <property type="match status" value="1"/>
</dbReference>
<accession>A0A2G9RVN9</accession>
<evidence type="ECO:0000256" key="3">
    <source>
        <dbReference type="ARBA" id="ARBA00006991"/>
    </source>
</evidence>
<evidence type="ECO:0000256" key="9">
    <source>
        <dbReference type="ARBA" id="ARBA00023125"/>
    </source>
</evidence>
<evidence type="ECO:0000256" key="7">
    <source>
        <dbReference type="ARBA" id="ARBA00022833"/>
    </source>
</evidence>
<keyword evidence="8" id="KW-0805">Transcription regulation</keyword>
<dbReference type="PROSITE" id="PS50157">
    <property type="entry name" value="ZINC_FINGER_C2H2_2"/>
    <property type="match status" value="6"/>
</dbReference>
<comment type="similarity">
    <text evidence="3">Belongs to the krueppel C2H2-type zinc-finger protein family.</text>
</comment>
<dbReference type="GO" id="GO:0000978">
    <property type="term" value="F:RNA polymerase II cis-regulatory region sequence-specific DNA binding"/>
    <property type="evidence" value="ECO:0007669"/>
    <property type="project" value="TreeGrafter"/>
</dbReference>
<keyword evidence="5" id="KW-0677">Repeat</keyword>
<feature type="region of interest" description="Disordered" evidence="13">
    <location>
        <begin position="49"/>
        <end position="79"/>
    </location>
</feature>
<dbReference type="OrthoDB" id="6077919at2759"/>
<dbReference type="InterPro" id="IPR013087">
    <property type="entry name" value="Znf_C2H2_type"/>
</dbReference>
<keyword evidence="10" id="KW-0804">Transcription</keyword>
<dbReference type="SMART" id="SM00355">
    <property type="entry name" value="ZnF_C2H2"/>
    <property type="match status" value="6"/>
</dbReference>
<feature type="compositionally biased region" description="Basic and acidic residues" evidence="13">
    <location>
        <begin position="69"/>
        <end position="79"/>
    </location>
</feature>
<protein>
    <recommendedName>
        <fullName evidence="14">C2H2-type domain-containing protein</fullName>
    </recommendedName>
</protein>
<dbReference type="PANTHER" id="PTHR23235">
    <property type="entry name" value="KRUEPPEL-LIKE TRANSCRIPTION FACTOR"/>
    <property type="match status" value="1"/>
</dbReference>
<feature type="compositionally biased region" description="Polar residues" evidence="13">
    <location>
        <begin position="229"/>
        <end position="245"/>
    </location>
</feature>
<feature type="domain" description="C2H2-type" evidence="14">
    <location>
        <begin position="314"/>
        <end position="341"/>
    </location>
</feature>
<evidence type="ECO:0000256" key="2">
    <source>
        <dbReference type="ARBA" id="ARBA00004123"/>
    </source>
</evidence>
<reference evidence="16" key="1">
    <citation type="journal article" date="2017" name="Nat. Commun.">
        <title>The North American bullfrog draft genome provides insight into hormonal regulation of long noncoding RNA.</title>
        <authorList>
            <person name="Hammond S.A."/>
            <person name="Warren R.L."/>
            <person name="Vandervalk B.P."/>
            <person name="Kucuk E."/>
            <person name="Khan H."/>
            <person name="Gibb E.A."/>
            <person name="Pandoh P."/>
            <person name="Kirk H."/>
            <person name="Zhao Y."/>
            <person name="Jones M."/>
            <person name="Mungall A.J."/>
            <person name="Coope R."/>
            <person name="Pleasance S."/>
            <person name="Moore R.A."/>
            <person name="Holt R.A."/>
            <person name="Round J.M."/>
            <person name="Ohora S."/>
            <person name="Walle B.V."/>
            <person name="Veldhoen N."/>
            <person name="Helbing C.C."/>
            <person name="Birol I."/>
        </authorList>
    </citation>
    <scope>NUCLEOTIDE SEQUENCE [LARGE SCALE GENOMIC DNA]</scope>
</reference>
<keyword evidence="9" id="KW-0238">DNA-binding</keyword>
<sequence>MSRKVKKNNKKIMEVTSNIIELLMREDWNHIEGHKDLYKDIKKENHPTFTSTDGFSDRNSPDGCPYSLHSRDSTREDHTIPQHHQVEDLVGIKVEIVEGEDLYLTDEQPCLEEDSPTFITPDGHYSRMAEDVDTVQPSQGDNSGIPSSDQIITLTQARPTDKIYPCAECGKCFTHMSNRIRHMKIHKGLKPFPCLECGKCFTRKTHLTGHQRKHTAKKPFSSPEDVETVQPSQGDNSGIPSSNRIITRTRARPTDKIYPCSECGKCFTHMSNRIRHMKIHKGLKPFACSECGKCFTRKSHLAGHQRIHTGEKPFPCPLCGKLFKHKSHLVIHNRTHTGEKPFICRDCGKCFGQQANLLGHQKVHTGGKT</sequence>
<feature type="domain" description="C2H2-type" evidence="14">
    <location>
        <begin position="192"/>
        <end position="219"/>
    </location>
</feature>
<dbReference type="FunFam" id="3.30.160.60:FF:001270">
    <property type="entry name" value="zinc finger protein 583 isoform X1"/>
    <property type="match status" value="1"/>
</dbReference>
<dbReference type="SUPFAM" id="SSF57667">
    <property type="entry name" value="beta-beta-alpha zinc fingers"/>
    <property type="match status" value="3"/>
</dbReference>
<dbReference type="FunFam" id="3.30.160.60:FF:000739">
    <property type="entry name" value="Zgc:171418 protein"/>
    <property type="match status" value="1"/>
</dbReference>
<feature type="domain" description="C2H2-type" evidence="14">
    <location>
        <begin position="258"/>
        <end position="285"/>
    </location>
</feature>
<dbReference type="GO" id="GO:0008270">
    <property type="term" value="F:zinc ion binding"/>
    <property type="evidence" value="ECO:0007669"/>
    <property type="project" value="UniProtKB-KW"/>
</dbReference>
<keyword evidence="11" id="KW-0539">Nucleus</keyword>
<evidence type="ECO:0000256" key="13">
    <source>
        <dbReference type="SAM" id="MobiDB-lite"/>
    </source>
</evidence>
<organism evidence="15 16">
    <name type="scientific">Aquarana catesbeiana</name>
    <name type="common">American bullfrog</name>
    <name type="synonym">Rana catesbeiana</name>
    <dbReference type="NCBI Taxonomy" id="8400"/>
    <lineage>
        <taxon>Eukaryota</taxon>
        <taxon>Metazoa</taxon>
        <taxon>Chordata</taxon>
        <taxon>Craniata</taxon>
        <taxon>Vertebrata</taxon>
        <taxon>Euteleostomi</taxon>
        <taxon>Amphibia</taxon>
        <taxon>Batrachia</taxon>
        <taxon>Anura</taxon>
        <taxon>Neobatrachia</taxon>
        <taxon>Ranoidea</taxon>
        <taxon>Ranidae</taxon>
        <taxon>Aquarana</taxon>
    </lineage>
</organism>
<evidence type="ECO:0000313" key="16">
    <source>
        <dbReference type="Proteomes" id="UP000228934"/>
    </source>
</evidence>
<dbReference type="AlphaFoldDB" id="A0A2G9RVN9"/>
<dbReference type="InterPro" id="IPR036236">
    <property type="entry name" value="Znf_C2H2_sf"/>
</dbReference>
<keyword evidence="16" id="KW-1185">Reference proteome</keyword>
<evidence type="ECO:0000313" key="15">
    <source>
        <dbReference type="EMBL" id="PIO31825.1"/>
    </source>
</evidence>
<feature type="domain" description="C2H2-type" evidence="14">
    <location>
        <begin position="164"/>
        <end position="191"/>
    </location>
</feature>
<feature type="region of interest" description="Disordered" evidence="13">
    <location>
        <begin position="211"/>
        <end position="245"/>
    </location>
</feature>
<name>A0A2G9RVN9_AQUCT</name>